<dbReference type="Pfam" id="PF01321">
    <property type="entry name" value="Creatinase_N"/>
    <property type="match status" value="1"/>
</dbReference>
<dbReference type="Gene3D" id="3.90.230.10">
    <property type="entry name" value="Creatinase/methionine aminopeptidase superfamily"/>
    <property type="match status" value="1"/>
</dbReference>
<dbReference type="PANTHER" id="PTHR46112">
    <property type="entry name" value="AMINOPEPTIDASE"/>
    <property type="match status" value="1"/>
</dbReference>
<dbReference type="SUPFAM" id="SSF53092">
    <property type="entry name" value="Creatinase/prolidase N-terminal domain"/>
    <property type="match status" value="1"/>
</dbReference>
<dbReference type="InterPro" id="IPR036005">
    <property type="entry name" value="Creatinase/aminopeptidase-like"/>
</dbReference>
<dbReference type="AlphaFoldDB" id="A0A6J4QEJ1"/>
<dbReference type="InterPro" id="IPR000994">
    <property type="entry name" value="Pept_M24"/>
</dbReference>
<dbReference type="PANTHER" id="PTHR46112:SF2">
    <property type="entry name" value="XAA-PRO AMINOPEPTIDASE P-RELATED"/>
    <property type="match status" value="1"/>
</dbReference>
<dbReference type="InterPro" id="IPR000587">
    <property type="entry name" value="Creatinase_N"/>
</dbReference>
<accession>A0A6J4QEJ1</accession>
<dbReference type="EMBL" id="CADCVB010000153">
    <property type="protein sequence ID" value="CAA9439648.1"/>
    <property type="molecule type" value="Genomic_DNA"/>
</dbReference>
<feature type="domain" description="Peptidase M24" evidence="1">
    <location>
        <begin position="132"/>
        <end position="328"/>
    </location>
</feature>
<sequence length="337" mass="37103">MSLEDRRQNLRETMDRLGLGAILLGLPANFAWYTGGADNRVDPSVPLGVAAILLTPETEYIVADNIEAPRMREEETPGFEVVEHPWYEAPAPLYRELSGGAARGGDFPLEGARNVSEEIAPLRYVLDAQAIELYRQAGAETYDAMGEASASVSPGMTEHEAAANLISACRRRGLTTSVTLVAADERIARYRHPIPRGATIRRRVMLVVCAERGGLYVSLTRILDFEEPDGELARRQEACEEILRRMREEAARPGRALADVFEDCKGFYADAGFPDEWRLHHQGGMAGYAAREIIASPETRQETQAGQAFAWNPSITGAKAEETFILTENEPEVITGP</sequence>
<evidence type="ECO:0000259" key="2">
    <source>
        <dbReference type="Pfam" id="PF01321"/>
    </source>
</evidence>
<evidence type="ECO:0000313" key="3">
    <source>
        <dbReference type="EMBL" id="CAA9439648.1"/>
    </source>
</evidence>
<reference evidence="3" key="1">
    <citation type="submission" date="2020-02" db="EMBL/GenBank/DDBJ databases">
        <authorList>
            <person name="Meier V. D."/>
        </authorList>
    </citation>
    <scope>NUCLEOTIDE SEQUENCE</scope>
    <source>
        <strain evidence="3">AVDCRST_MAG78</strain>
    </source>
</reference>
<dbReference type="CDD" id="cd01066">
    <property type="entry name" value="APP_MetAP"/>
    <property type="match status" value="1"/>
</dbReference>
<feature type="domain" description="Creatinase N-terminal" evidence="2">
    <location>
        <begin position="6"/>
        <end position="97"/>
    </location>
</feature>
<proteinExistence type="predicted"/>
<protein>
    <recommendedName>
        <fullName evidence="4">Peptidase M24 domain-containing protein</fullName>
    </recommendedName>
</protein>
<dbReference type="InterPro" id="IPR050659">
    <property type="entry name" value="Peptidase_M24B"/>
</dbReference>
<organism evidence="3">
    <name type="scientific">uncultured Rubrobacteraceae bacterium</name>
    <dbReference type="NCBI Taxonomy" id="349277"/>
    <lineage>
        <taxon>Bacteria</taxon>
        <taxon>Bacillati</taxon>
        <taxon>Actinomycetota</taxon>
        <taxon>Rubrobacteria</taxon>
        <taxon>Rubrobacterales</taxon>
        <taxon>Rubrobacteraceae</taxon>
        <taxon>environmental samples</taxon>
    </lineage>
</organism>
<evidence type="ECO:0008006" key="4">
    <source>
        <dbReference type="Google" id="ProtNLM"/>
    </source>
</evidence>
<dbReference type="InterPro" id="IPR029149">
    <property type="entry name" value="Creatin/AminoP/Spt16_N"/>
</dbReference>
<name>A0A6J4QEJ1_9ACTN</name>
<dbReference type="Pfam" id="PF00557">
    <property type="entry name" value="Peptidase_M24"/>
    <property type="match status" value="1"/>
</dbReference>
<dbReference type="SUPFAM" id="SSF55920">
    <property type="entry name" value="Creatinase/aminopeptidase"/>
    <property type="match status" value="1"/>
</dbReference>
<evidence type="ECO:0000259" key="1">
    <source>
        <dbReference type="Pfam" id="PF00557"/>
    </source>
</evidence>
<gene>
    <name evidence="3" type="ORF">AVDCRST_MAG78-2310</name>
</gene>
<dbReference type="Gene3D" id="3.40.350.10">
    <property type="entry name" value="Creatinase/prolidase N-terminal domain"/>
    <property type="match status" value="1"/>
</dbReference>